<dbReference type="PANTHER" id="PTHR46411:SF3">
    <property type="entry name" value="AAA+ ATPASE DOMAIN-CONTAINING PROTEIN"/>
    <property type="match status" value="1"/>
</dbReference>
<dbReference type="CDD" id="cd19481">
    <property type="entry name" value="RecA-like_protease"/>
    <property type="match status" value="1"/>
</dbReference>
<dbReference type="Gene3D" id="3.40.50.300">
    <property type="entry name" value="P-loop containing nucleotide triphosphate hydrolases"/>
    <property type="match status" value="1"/>
</dbReference>
<protein>
    <recommendedName>
        <fullName evidence="2">AAA+ ATPase domain-containing protein</fullName>
    </recommendedName>
</protein>
<evidence type="ECO:0000256" key="1">
    <source>
        <dbReference type="SAM" id="MobiDB-lite"/>
    </source>
</evidence>
<dbReference type="Proteomes" id="UP000186955">
    <property type="component" value="Unassembled WGS sequence"/>
</dbReference>
<proteinExistence type="predicted"/>
<comment type="caution">
    <text evidence="3">The sequence shown here is derived from an EMBL/GenBank/DDBJ whole genome shotgun (WGS) entry which is preliminary data.</text>
</comment>
<keyword evidence="4" id="KW-1185">Reference proteome</keyword>
<dbReference type="SUPFAM" id="SSF52540">
    <property type="entry name" value="P-loop containing nucleoside triphosphate hydrolases"/>
    <property type="match status" value="1"/>
</dbReference>
<feature type="domain" description="AAA+ ATPase" evidence="2">
    <location>
        <begin position="410"/>
        <end position="541"/>
    </location>
</feature>
<dbReference type="InterPro" id="IPR003593">
    <property type="entry name" value="AAA+_ATPase"/>
</dbReference>
<dbReference type="PANTHER" id="PTHR46411">
    <property type="entry name" value="FAMILY ATPASE, PUTATIVE-RELATED"/>
    <property type="match status" value="1"/>
</dbReference>
<dbReference type="GO" id="GO:0005524">
    <property type="term" value="F:ATP binding"/>
    <property type="evidence" value="ECO:0007669"/>
    <property type="project" value="InterPro"/>
</dbReference>
<feature type="region of interest" description="Disordered" evidence="1">
    <location>
        <begin position="623"/>
        <end position="652"/>
    </location>
</feature>
<dbReference type="InterPro" id="IPR003959">
    <property type="entry name" value="ATPase_AAA_core"/>
</dbReference>
<feature type="compositionally biased region" description="Acidic residues" evidence="1">
    <location>
        <begin position="643"/>
        <end position="652"/>
    </location>
</feature>
<dbReference type="InterPro" id="IPR027417">
    <property type="entry name" value="P-loop_NTPase"/>
</dbReference>
<reference evidence="3 4" key="1">
    <citation type="submission" date="2016-10" db="EMBL/GenBank/DDBJ databases">
        <title>Genome sequence of the ascomycete fungus Penicillium subrubescens.</title>
        <authorList>
            <person name="De Vries R.P."/>
            <person name="Peng M."/>
            <person name="Dilokpimol A."/>
            <person name="Hilden K."/>
            <person name="Makela M.R."/>
            <person name="Grigoriev I."/>
            <person name="Riley R."/>
            <person name="Granchi Z."/>
        </authorList>
    </citation>
    <scope>NUCLEOTIDE SEQUENCE [LARGE SCALE GENOMIC DNA]</scope>
    <source>
        <strain evidence="3 4">CBS 132785</strain>
    </source>
</reference>
<dbReference type="GO" id="GO:0016887">
    <property type="term" value="F:ATP hydrolysis activity"/>
    <property type="evidence" value="ECO:0007669"/>
    <property type="project" value="InterPro"/>
</dbReference>
<evidence type="ECO:0000313" key="3">
    <source>
        <dbReference type="EMBL" id="OKP10554.1"/>
    </source>
</evidence>
<dbReference type="AlphaFoldDB" id="A0A1Q5UDL5"/>
<evidence type="ECO:0000313" key="4">
    <source>
        <dbReference type="Proteomes" id="UP000186955"/>
    </source>
</evidence>
<gene>
    <name evidence="3" type="ORF">PENSUB_3857</name>
</gene>
<dbReference type="SMART" id="SM00382">
    <property type="entry name" value="AAA"/>
    <property type="match status" value="1"/>
</dbReference>
<dbReference type="EMBL" id="MNBE01000313">
    <property type="protein sequence ID" value="OKP10554.1"/>
    <property type="molecule type" value="Genomic_DNA"/>
</dbReference>
<accession>A0A1Q5UDL5</accession>
<dbReference type="Pfam" id="PF22942">
    <property type="entry name" value="DUF7025"/>
    <property type="match status" value="1"/>
</dbReference>
<dbReference type="InterPro" id="IPR054289">
    <property type="entry name" value="DUF7025"/>
</dbReference>
<organism evidence="3 4">
    <name type="scientific">Penicillium subrubescens</name>
    <dbReference type="NCBI Taxonomy" id="1316194"/>
    <lineage>
        <taxon>Eukaryota</taxon>
        <taxon>Fungi</taxon>
        <taxon>Dikarya</taxon>
        <taxon>Ascomycota</taxon>
        <taxon>Pezizomycotina</taxon>
        <taxon>Eurotiomycetes</taxon>
        <taxon>Eurotiomycetidae</taxon>
        <taxon>Eurotiales</taxon>
        <taxon>Aspergillaceae</taxon>
        <taxon>Penicillium</taxon>
    </lineage>
</organism>
<sequence>MTLTMETTMNSDLVGEKCEFKVYRHNTKKDGKRAVEVLSKPFESQTLDEQDSPYALVINRYFSEKSEIEKTTLNINSSWLVRVFREVIGSYPTVPADFQSPFQLESPFQILLHHWEDLDRRRQTTQNAEERMHLNLFFDFLNNELGSERERLLGMMRKNQITFKTAWSIFRPGDLVYTSFMGHPWLLRCQKTAYEENVKRGPYLEVHCIFCDQNGTIEGQAKKVFKIYQKESFGAENPATITELPVYGRKFVQGHEGLEERLIKRGRKFLSLKGMSVKAYDGPSKYLKEPYHRLYDPGMADWPGVWLPYTELGRVVVDRKTFQQEQISNAVSVQAQEVDPMLCPPYEYGFSLARKEWAKLLVDCLDEINWTENIWDSLIVGDRQKLVLQSLVSSHSYPDDARDQMRQKGKGLVVLLYGTPGSGKTLTAETAAEGTRKALVMTSLGELNKEDSAWAFETRLRLLLRYATLWKAVVLMDEADVFLEARDDHGDSNTRNALVAVFLKELEYFSGIVFLTTNRIKSFDRAMKSRIHLALEYTPPGIEIRQQLWEQILRSIPREEIDIEPEDAIDNFVAAKINGREISNAVNTARTIARFEHKPLQLKHIELVLGVWKEFDDSLKAAAKKSGPSEQGGRLIDRTNSIVEEDMNGFSS</sequence>
<dbReference type="STRING" id="1316194.A0A1Q5UDL5"/>
<dbReference type="Pfam" id="PF00004">
    <property type="entry name" value="AAA"/>
    <property type="match status" value="1"/>
</dbReference>
<evidence type="ECO:0000259" key="2">
    <source>
        <dbReference type="SMART" id="SM00382"/>
    </source>
</evidence>
<name>A0A1Q5UDL5_9EURO</name>